<reference evidence="2" key="1">
    <citation type="submission" date="2021-01" db="EMBL/GenBank/DDBJ databases">
        <title>Adiantum capillus-veneris genome.</title>
        <authorList>
            <person name="Fang Y."/>
            <person name="Liao Q."/>
        </authorList>
    </citation>
    <scope>NUCLEOTIDE SEQUENCE</scope>
    <source>
        <strain evidence="2">H3</strain>
        <tissue evidence="2">Leaf</tissue>
    </source>
</reference>
<protein>
    <submittedName>
        <fullName evidence="2">Uncharacterized protein</fullName>
    </submittedName>
</protein>
<evidence type="ECO:0000256" key="1">
    <source>
        <dbReference type="SAM" id="MobiDB-lite"/>
    </source>
</evidence>
<feature type="region of interest" description="Disordered" evidence="1">
    <location>
        <begin position="1"/>
        <end position="24"/>
    </location>
</feature>
<evidence type="ECO:0000313" key="2">
    <source>
        <dbReference type="EMBL" id="KAI5059783.1"/>
    </source>
</evidence>
<sequence length="99" mass="11147">MATSRPWAQEQCGMSPPHQRPSPSFAALEEPAELKYPTGYGECEYISRCQTWICASIPFSGFALASCIATSSKLVLLEEECIFWSSWHTITKHTIPYKE</sequence>
<dbReference type="EMBL" id="JABFUD020000025">
    <property type="protein sequence ID" value="KAI5059783.1"/>
    <property type="molecule type" value="Genomic_DNA"/>
</dbReference>
<comment type="caution">
    <text evidence="2">The sequence shown here is derived from an EMBL/GenBank/DDBJ whole genome shotgun (WGS) entry which is preliminary data.</text>
</comment>
<accession>A0A9D4Z2M7</accession>
<proteinExistence type="predicted"/>
<organism evidence="2 3">
    <name type="scientific">Adiantum capillus-veneris</name>
    <name type="common">Maidenhair fern</name>
    <dbReference type="NCBI Taxonomy" id="13818"/>
    <lineage>
        <taxon>Eukaryota</taxon>
        <taxon>Viridiplantae</taxon>
        <taxon>Streptophyta</taxon>
        <taxon>Embryophyta</taxon>
        <taxon>Tracheophyta</taxon>
        <taxon>Polypodiopsida</taxon>
        <taxon>Polypodiidae</taxon>
        <taxon>Polypodiales</taxon>
        <taxon>Pteridineae</taxon>
        <taxon>Pteridaceae</taxon>
        <taxon>Vittarioideae</taxon>
        <taxon>Adiantum</taxon>
    </lineage>
</organism>
<dbReference type="Proteomes" id="UP000886520">
    <property type="component" value="Chromosome 25"/>
</dbReference>
<dbReference type="AlphaFoldDB" id="A0A9D4Z2M7"/>
<keyword evidence="3" id="KW-1185">Reference proteome</keyword>
<evidence type="ECO:0000313" key="3">
    <source>
        <dbReference type="Proteomes" id="UP000886520"/>
    </source>
</evidence>
<gene>
    <name evidence="2" type="ORF">GOP47_0026102</name>
</gene>
<name>A0A9D4Z2M7_ADICA</name>